<keyword evidence="5" id="KW-1185">Reference proteome</keyword>
<dbReference type="OrthoDB" id="5835829at2759"/>
<protein>
    <submittedName>
        <fullName evidence="4">UDP-glucuronosyl/UDP-glucosyltransferase</fullName>
    </submittedName>
</protein>
<dbReference type="PANTHER" id="PTHR48048">
    <property type="entry name" value="GLYCOSYLTRANSFERASE"/>
    <property type="match status" value="1"/>
</dbReference>
<evidence type="ECO:0000313" key="4">
    <source>
        <dbReference type="EMBL" id="PON53524.1"/>
    </source>
</evidence>
<dbReference type="InParanoid" id="A0A2P5BXK6"/>
<dbReference type="Gene3D" id="3.40.50.2000">
    <property type="entry name" value="Glycogen Phosphorylase B"/>
    <property type="match status" value="1"/>
</dbReference>
<dbReference type="Proteomes" id="UP000237000">
    <property type="component" value="Unassembled WGS sequence"/>
</dbReference>
<proteinExistence type="inferred from homology"/>
<reference evidence="5" key="1">
    <citation type="submission" date="2016-06" db="EMBL/GenBank/DDBJ databases">
        <title>Parallel loss of symbiosis genes in relatives of nitrogen-fixing non-legume Parasponia.</title>
        <authorList>
            <person name="Van Velzen R."/>
            <person name="Holmer R."/>
            <person name="Bu F."/>
            <person name="Rutten L."/>
            <person name="Van Zeijl A."/>
            <person name="Liu W."/>
            <person name="Santuari L."/>
            <person name="Cao Q."/>
            <person name="Sharma T."/>
            <person name="Shen D."/>
            <person name="Roswanjaya Y."/>
            <person name="Wardhani T."/>
            <person name="Kalhor M.S."/>
            <person name="Jansen J."/>
            <person name="Van den Hoogen J."/>
            <person name="Gungor B."/>
            <person name="Hartog M."/>
            <person name="Hontelez J."/>
            <person name="Verver J."/>
            <person name="Yang W.-C."/>
            <person name="Schijlen E."/>
            <person name="Repin R."/>
            <person name="Schilthuizen M."/>
            <person name="Schranz E."/>
            <person name="Heidstra R."/>
            <person name="Miyata K."/>
            <person name="Fedorova E."/>
            <person name="Kohlen W."/>
            <person name="Bisseling T."/>
            <person name="Smit S."/>
            <person name="Geurts R."/>
        </authorList>
    </citation>
    <scope>NUCLEOTIDE SEQUENCE [LARGE SCALE GENOMIC DNA]</scope>
    <source>
        <strain evidence="5">cv. RG33-2</strain>
    </source>
</reference>
<comment type="caution">
    <text evidence="4">The sequence shown here is derived from an EMBL/GenBank/DDBJ whole genome shotgun (WGS) entry which is preliminary data.</text>
</comment>
<dbReference type="SUPFAM" id="SSF53756">
    <property type="entry name" value="UDP-Glycosyltransferase/glycogen phosphorylase"/>
    <property type="match status" value="1"/>
</dbReference>
<dbReference type="InterPro" id="IPR050481">
    <property type="entry name" value="UDP-glycosyltransf_plant"/>
</dbReference>
<evidence type="ECO:0000256" key="3">
    <source>
        <dbReference type="ARBA" id="ARBA00022679"/>
    </source>
</evidence>
<sequence length="180" mass="20478">MDFFYAETLIVLSQLNIPDFLFYTSGATSLSGQSHIRRPICPRRCDSSDSLHRTVDCDQRKKRSSRLESITWHYLQPSHNIVFLCFGSLGSFLAEQLREIAFGLERNSQKFLWMLQSPIIVATSGLPNSNLDSLLLGEFLEQTKKRDLVVENWAPQVEVLSHDSVGEKLGSPYIYHLSLA</sequence>
<keyword evidence="2" id="KW-0328">Glycosyltransferase</keyword>
<organism evidence="4 5">
    <name type="scientific">Trema orientale</name>
    <name type="common">Charcoal tree</name>
    <name type="synonym">Celtis orientalis</name>
    <dbReference type="NCBI Taxonomy" id="63057"/>
    <lineage>
        <taxon>Eukaryota</taxon>
        <taxon>Viridiplantae</taxon>
        <taxon>Streptophyta</taxon>
        <taxon>Embryophyta</taxon>
        <taxon>Tracheophyta</taxon>
        <taxon>Spermatophyta</taxon>
        <taxon>Magnoliopsida</taxon>
        <taxon>eudicotyledons</taxon>
        <taxon>Gunneridae</taxon>
        <taxon>Pentapetalae</taxon>
        <taxon>rosids</taxon>
        <taxon>fabids</taxon>
        <taxon>Rosales</taxon>
        <taxon>Cannabaceae</taxon>
        <taxon>Trema</taxon>
    </lineage>
</organism>
<evidence type="ECO:0000256" key="2">
    <source>
        <dbReference type="ARBA" id="ARBA00022676"/>
    </source>
</evidence>
<dbReference type="InterPro" id="IPR002213">
    <property type="entry name" value="UDP_glucos_trans"/>
</dbReference>
<accession>A0A2P5BXK6</accession>
<name>A0A2P5BXK6_TREOI</name>
<gene>
    <name evidence="4" type="ORF">TorRG33x02_305120</name>
</gene>
<keyword evidence="3 4" id="KW-0808">Transferase</keyword>
<dbReference type="PANTHER" id="PTHR48048:SF30">
    <property type="entry name" value="GLYCOSYLTRANSFERASE"/>
    <property type="match status" value="1"/>
</dbReference>
<dbReference type="STRING" id="63057.A0A2P5BXK6"/>
<evidence type="ECO:0000313" key="5">
    <source>
        <dbReference type="Proteomes" id="UP000237000"/>
    </source>
</evidence>
<comment type="similarity">
    <text evidence="1">Belongs to the UDP-glycosyltransferase family.</text>
</comment>
<dbReference type="EMBL" id="JXTC01000443">
    <property type="protein sequence ID" value="PON53524.1"/>
    <property type="molecule type" value="Genomic_DNA"/>
</dbReference>
<dbReference type="Pfam" id="PF00201">
    <property type="entry name" value="UDPGT"/>
    <property type="match status" value="1"/>
</dbReference>
<dbReference type="GO" id="GO:0035251">
    <property type="term" value="F:UDP-glucosyltransferase activity"/>
    <property type="evidence" value="ECO:0007669"/>
    <property type="project" value="InterPro"/>
</dbReference>
<dbReference type="AlphaFoldDB" id="A0A2P5BXK6"/>
<evidence type="ECO:0000256" key="1">
    <source>
        <dbReference type="ARBA" id="ARBA00009995"/>
    </source>
</evidence>